<dbReference type="GO" id="GO:0022857">
    <property type="term" value="F:transmembrane transporter activity"/>
    <property type="evidence" value="ECO:0007669"/>
    <property type="project" value="InterPro"/>
</dbReference>
<keyword evidence="4 8" id="KW-0812">Transmembrane</keyword>
<accession>A0A1Q8WYJ6</accession>
<name>A0A1Q8WYJ6_9ACTO</name>
<keyword evidence="3 7" id="KW-0813">Transport</keyword>
<dbReference type="AlphaFoldDB" id="A0A1Q8WYJ6"/>
<evidence type="ECO:0000256" key="5">
    <source>
        <dbReference type="ARBA" id="ARBA00022989"/>
    </source>
</evidence>
<feature type="transmembrane region" description="Helical" evidence="8">
    <location>
        <begin position="380"/>
        <end position="404"/>
    </location>
</feature>
<keyword evidence="5 8" id="KW-1133">Transmembrane helix</keyword>
<evidence type="ECO:0000256" key="6">
    <source>
        <dbReference type="ARBA" id="ARBA00023136"/>
    </source>
</evidence>
<dbReference type="SUPFAM" id="SSF103473">
    <property type="entry name" value="MFS general substrate transporter"/>
    <property type="match status" value="1"/>
</dbReference>
<keyword evidence="6 8" id="KW-0472">Membrane</keyword>
<dbReference type="PROSITE" id="PS00216">
    <property type="entry name" value="SUGAR_TRANSPORT_1"/>
    <property type="match status" value="1"/>
</dbReference>
<feature type="transmembrane region" description="Helical" evidence="8">
    <location>
        <begin position="282"/>
        <end position="302"/>
    </location>
</feature>
<sequence length="451" mass="47385">MTTTGTRNGHVIWATSIIALGGLLFGYDTGVISGALPAMTDYFGLTPFTSGVVVSSLTVGAALGAMSSGRLSDKFGRRPVLLAASAVFIIGSLMAAFSTSAPIMVISRVILGLAVGCASSIVPVFISELAPADLRGRLVSLNQLMIVSGIMFAYLSNYALAGINQDWRWMIGLAVIPSLLLGIGVLSLAESPRWLAINGRSDEAQKVLEKFRTPEEVKTELEDIRSTDETTQSDGWKALLDPRLRHVLVAGVGLQILGQLTGVNAVVYYAPSIFESAGLGASSALLATVGVGVINIVFTVIGMGLVDKIGRTKLLAAGAAGQAVCLAIFAFLLMRGITSGATSLIGVACIFLYIAAVAVGLDIVVFIIPSELYPLRIRATAMSLTIGVNWTLSFIVSLTFLSLFDALGGVGTFGIYAVATTLLAVFALKVIPETRGKTLEDIEREYVRREA</sequence>
<dbReference type="PRINTS" id="PR00171">
    <property type="entry name" value="SUGRTRNSPORT"/>
</dbReference>
<feature type="domain" description="Major facilitator superfamily (MFS) profile" evidence="9">
    <location>
        <begin position="14"/>
        <end position="435"/>
    </location>
</feature>
<dbReference type="RefSeq" id="WP_075389450.1">
    <property type="nucleotide sequence ID" value="NZ_MSKS01000001.1"/>
</dbReference>
<dbReference type="Gene3D" id="1.20.1250.20">
    <property type="entry name" value="MFS general substrate transporter like domains"/>
    <property type="match status" value="1"/>
</dbReference>
<evidence type="ECO:0000256" key="3">
    <source>
        <dbReference type="ARBA" id="ARBA00022448"/>
    </source>
</evidence>
<reference evidence="10 11" key="1">
    <citation type="submission" date="2016-12" db="EMBL/GenBank/DDBJ databases">
        <title>Genomic comparison of strains in the 'Actinomyces naeslundii' group.</title>
        <authorList>
            <person name="Mughal S.R."/>
            <person name="Do T."/>
            <person name="Gilbert S.C."/>
            <person name="Witherden E.A."/>
            <person name="Didelot X."/>
            <person name="Beighton D."/>
        </authorList>
    </citation>
    <scope>NUCLEOTIDE SEQUENCE [LARGE SCALE GENOMIC DNA]</scope>
    <source>
        <strain evidence="10 11">WE8B-23</strain>
    </source>
</reference>
<feature type="transmembrane region" description="Helical" evidence="8">
    <location>
        <begin position="48"/>
        <end position="68"/>
    </location>
</feature>
<dbReference type="FunFam" id="1.20.1250.20:FF:000134">
    <property type="entry name" value="MFS sugar transporter protein"/>
    <property type="match status" value="1"/>
</dbReference>
<evidence type="ECO:0000256" key="1">
    <source>
        <dbReference type="ARBA" id="ARBA00004651"/>
    </source>
</evidence>
<feature type="transmembrane region" description="Helical" evidence="8">
    <location>
        <begin position="343"/>
        <end position="368"/>
    </location>
</feature>
<evidence type="ECO:0000256" key="8">
    <source>
        <dbReference type="SAM" id="Phobius"/>
    </source>
</evidence>
<dbReference type="PANTHER" id="PTHR48020">
    <property type="entry name" value="PROTON MYO-INOSITOL COTRANSPORTER"/>
    <property type="match status" value="1"/>
</dbReference>
<feature type="transmembrane region" description="Helical" evidence="8">
    <location>
        <begin position="80"/>
        <end position="99"/>
    </location>
</feature>
<dbReference type="Pfam" id="PF00083">
    <property type="entry name" value="Sugar_tr"/>
    <property type="match status" value="1"/>
</dbReference>
<evidence type="ECO:0000259" key="9">
    <source>
        <dbReference type="PROSITE" id="PS50850"/>
    </source>
</evidence>
<dbReference type="InterPro" id="IPR020846">
    <property type="entry name" value="MFS_dom"/>
</dbReference>
<feature type="transmembrane region" description="Helical" evidence="8">
    <location>
        <begin position="12"/>
        <end position="36"/>
    </location>
</feature>
<feature type="transmembrane region" description="Helical" evidence="8">
    <location>
        <begin position="105"/>
        <end position="126"/>
    </location>
</feature>
<dbReference type="PANTHER" id="PTHR48020:SF12">
    <property type="entry name" value="PROTON MYO-INOSITOL COTRANSPORTER"/>
    <property type="match status" value="1"/>
</dbReference>
<protein>
    <submittedName>
        <fullName evidence="10">MFS transporter</fullName>
    </submittedName>
</protein>
<comment type="similarity">
    <text evidence="2 7">Belongs to the major facilitator superfamily. Sugar transporter (TC 2.A.1.1) family.</text>
</comment>
<evidence type="ECO:0000256" key="2">
    <source>
        <dbReference type="ARBA" id="ARBA00010992"/>
    </source>
</evidence>
<organism evidence="10 11">
    <name type="scientific">Actinomyces oris</name>
    <dbReference type="NCBI Taxonomy" id="544580"/>
    <lineage>
        <taxon>Bacteria</taxon>
        <taxon>Bacillati</taxon>
        <taxon>Actinomycetota</taxon>
        <taxon>Actinomycetes</taxon>
        <taxon>Actinomycetales</taxon>
        <taxon>Actinomycetaceae</taxon>
        <taxon>Actinomyces</taxon>
    </lineage>
</organism>
<evidence type="ECO:0000313" key="10">
    <source>
        <dbReference type="EMBL" id="OLO73150.1"/>
    </source>
</evidence>
<evidence type="ECO:0000313" key="11">
    <source>
        <dbReference type="Proteomes" id="UP000185963"/>
    </source>
</evidence>
<dbReference type="NCBIfam" id="TIGR00879">
    <property type="entry name" value="SP"/>
    <property type="match status" value="1"/>
</dbReference>
<feature type="transmembrane region" description="Helical" evidence="8">
    <location>
        <begin position="410"/>
        <end position="431"/>
    </location>
</feature>
<evidence type="ECO:0000256" key="4">
    <source>
        <dbReference type="ARBA" id="ARBA00022692"/>
    </source>
</evidence>
<evidence type="ECO:0000256" key="7">
    <source>
        <dbReference type="RuleBase" id="RU003346"/>
    </source>
</evidence>
<feature type="transmembrane region" description="Helical" evidence="8">
    <location>
        <begin position="138"/>
        <end position="155"/>
    </location>
</feature>
<feature type="transmembrane region" description="Helical" evidence="8">
    <location>
        <begin position="314"/>
        <end position="337"/>
    </location>
</feature>
<proteinExistence type="inferred from homology"/>
<dbReference type="InterPro" id="IPR005829">
    <property type="entry name" value="Sugar_transporter_CS"/>
</dbReference>
<dbReference type="InterPro" id="IPR003663">
    <property type="entry name" value="Sugar/inositol_transpt"/>
</dbReference>
<gene>
    <name evidence="10" type="ORF">BKH20_00265</name>
</gene>
<dbReference type="InterPro" id="IPR036259">
    <property type="entry name" value="MFS_trans_sf"/>
</dbReference>
<dbReference type="InterPro" id="IPR050814">
    <property type="entry name" value="Myo-inositol_Transporter"/>
</dbReference>
<dbReference type="OrthoDB" id="9787026at2"/>
<comment type="subcellular location">
    <subcellularLocation>
        <location evidence="1">Cell membrane</location>
        <topology evidence="1">Multi-pass membrane protein</topology>
    </subcellularLocation>
</comment>
<dbReference type="GO" id="GO:0005886">
    <property type="term" value="C:plasma membrane"/>
    <property type="evidence" value="ECO:0007669"/>
    <property type="project" value="UniProtKB-SubCell"/>
</dbReference>
<dbReference type="PROSITE" id="PS00217">
    <property type="entry name" value="SUGAR_TRANSPORT_2"/>
    <property type="match status" value="1"/>
</dbReference>
<dbReference type="InterPro" id="IPR005828">
    <property type="entry name" value="MFS_sugar_transport-like"/>
</dbReference>
<feature type="transmembrane region" description="Helical" evidence="8">
    <location>
        <begin position="247"/>
        <end position="270"/>
    </location>
</feature>
<dbReference type="EMBL" id="MSKS01000001">
    <property type="protein sequence ID" value="OLO73150.1"/>
    <property type="molecule type" value="Genomic_DNA"/>
</dbReference>
<dbReference type="PROSITE" id="PS50850">
    <property type="entry name" value="MFS"/>
    <property type="match status" value="1"/>
</dbReference>
<dbReference type="Proteomes" id="UP000185963">
    <property type="component" value="Unassembled WGS sequence"/>
</dbReference>
<comment type="caution">
    <text evidence="10">The sequence shown here is derived from an EMBL/GenBank/DDBJ whole genome shotgun (WGS) entry which is preliminary data.</text>
</comment>
<feature type="transmembrane region" description="Helical" evidence="8">
    <location>
        <begin position="167"/>
        <end position="189"/>
    </location>
</feature>